<feature type="region of interest" description="Disordered" evidence="9">
    <location>
        <begin position="470"/>
        <end position="503"/>
    </location>
</feature>
<dbReference type="GO" id="GO:0004674">
    <property type="term" value="F:protein serine/threonine kinase activity"/>
    <property type="evidence" value="ECO:0007669"/>
    <property type="project" value="UniProtKB-KW"/>
</dbReference>
<keyword evidence="12" id="KW-1185">Reference proteome</keyword>
<dbReference type="SMART" id="SM00220">
    <property type="entry name" value="S_TKc"/>
    <property type="match status" value="1"/>
</dbReference>
<keyword evidence="3" id="KW-0808">Transferase</keyword>
<feature type="region of interest" description="Disordered" evidence="9">
    <location>
        <begin position="956"/>
        <end position="977"/>
    </location>
</feature>
<dbReference type="Gene3D" id="1.10.510.10">
    <property type="entry name" value="Transferase(Phosphotransferase) domain 1"/>
    <property type="match status" value="1"/>
</dbReference>
<evidence type="ECO:0000313" key="11">
    <source>
        <dbReference type="EMBL" id="KAA1110033.1"/>
    </source>
</evidence>
<evidence type="ECO:0000256" key="3">
    <source>
        <dbReference type="ARBA" id="ARBA00022679"/>
    </source>
</evidence>
<evidence type="ECO:0000256" key="2">
    <source>
        <dbReference type="ARBA" id="ARBA00022527"/>
    </source>
</evidence>
<dbReference type="InterPro" id="IPR000719">
    <property type="entry name" value="Prot_kinase_dom"/>
</dbReference>
<dbReference type="GO" id="GO:0005524">
    <property type="term" value="F:ATP binding"/>
    <property type="evidence" value="ECO:0007669"/>
    <property type="project" value="UniProtKB-KW"/>
</dbReference>
<name>A0A5B0QAR8_PUCGR</name>
<proteinExistence type="predicted"/>
<feature type="compositionally biased region" description="Polar residues" evidence="9">
    <location>
        <begin position="1"/>
        <end position="10"/>
    </location>
</feature>
<feature type="region of interest" description="Disordered" evidence="9">
    <location>
        <begin position="796"/>
        <end position="839"/>
    </location>
</feature>
<evidence type="ECO:0000313" key="12">
    <source>
        <dbReference type="Proteomes" id="UP000324748"/>
    </source>
</evidence>
<feature type="compositionally biased region" description="Low complexity" evidence="9">
    <location>
        <begin position="481"/>
        <end position="500"/>
    </location>
</feature>
<dbReference type="PANTHER" id="PTHR24343:SF137">
    <property type="entry name" value="SERINE_THREONINE-PROTEIN KINASE HRK1"/>
    <property type="match status" value="1"/>
</dbReference>
<feature type="compositionally biased region" description="Polar residues" evidence="9">
    <location>
        <begin position="51"/>
        <end position="61"/>
    </location>
</feature>
<sequence>MLTQLNLTRPSNDHHHHHHHQHRQHHPSQQQPQKLYMPSPSRAAVTRSHQKQQQPRSNSHQPLKNNNPVPTNPPNYSKPHRASTPRPINNPSQPHQQQQPSDSAKPLYSIQSEKQHSLPEPIMIPQLADQANLDSLHQQLFLNQAHQISSPFASHHQARQLPPPAQNTPSYQPTAQPPELKPNHQSSTPHCFHLSTPNPFTPLADIPFPNSPTRSSTPSLSSPSTSSQNFQAHSHPDHSPPVGGQEEEQEQEQEQETGGSYRSIAHTQQLNPITRPTRANIQHSLSTPHLPYLAPDLSPQALPLLPLPTSHTKLSAANKAQPQSNQQTPPQFIFENPTLIRARNQSATRRPHDSRLTPEALANLPFDRKSLSNIHPSNPFNSNTNPLNELRRFLNNTFLSPTTTSARNQTASGSSGSAHSGTGTSPTPPNAATTTTSTSCARPTSFFPGRASFSKKPSFSWAKTPGFGGSPSFLDMPALPTKPSTSNQPSSSTPSAQQQQNGLHKKYGKFGKVLGSGAGGTVRLIGGHSSESKGINLKFNPKSSSSANNNKYEQVYAVKQFRARKKEESEKEYLKKVTAEFCIGSALHHPNIIRSVEIISERGNYYQVMEYAEYDLFSIVMTGKMSRKETYCVFKQIVSGVHYLHSIGIAHRDLKLDNCVMSRERRIKIIDFGAATIFKYPGAKKASGREVEEMWASSGGEEEEEEEEVMKTTDVVGSDPYLAPEILIRDSQGNRACDPRLVDVWSVGIMFVCMILRRFPWRIADSRADLCFREFVRKTHPLKIASPLVVSSLPSKVGLPSEENDDGKSDSHQSSSHSSHLSEQRPTEPRKREDQAGDEPVPLAKVRLGRAACPLVWEPSELAREDDELSEKDTLFRLLPKESRLTISRMLRVAVDQRIRFDQLLFDDHLAVPSSDHNTPSSKTPLDRARDQQISAFNLTGLGWLNSIHTCLDLQSASSSSPDHEHVLVSSINSSKS</sequence>
<dbReference type="GO" id="GO:0005829">
    <property type="term" value="C:cytosol"/>
    <property type="evidence" value="ECO:0007669"/>
    <property type="project" value="TreeGrafter"/>
</dbReference>
<evidence type="ECO:0000256" key="6">
    <source>
        <dbReference type="ARBA" id="ARBA00022840"/>
    </source>
</evidence>
<comment type="catalytic activity">
    <reaction evidence="8">
        <text>L-seryl-[protein] + ATP = O-phospho-L-seryl-[protein] + ADP + H(+)</text>
        <dbReference type="Rhea" id="RHEA:17989"/>
        <dbReference type="Rhea" id="RHEA-COMP:9863"/>
        <dbReference type="Rhea" id="RHEA-COMP:11604"/>
        <dbReference type="ChEBI" id="CHEBI:15378"/>
        <dbReference type="ChEBI" id="CHEBI:29999"/>
        <dbReference type="ChEBI" id="CHEBI:30616"/>
        <dbReference type="ChEBI" id="CHEBI:83421"/>
        <dbReference type="ChEBI" id="CHEBI:456216"/>
        <dbReference type="EC" id="2.7.11.1"/>
    </reaction>
</comment>
<feature type="region of interest" description="Disordered" evidence="9">
    <location>
        <begin position="151"/>
        <end position="261"/>
    </location>
</feature>
<dbReference type="PANTHER" id="PTHR24343">
    <property type="entry name" value="SERINE/THREONINE KINASE"/>
    <property type="match status" value="1"/>
</dbReference>
<feature type="region of interest" description="Disordered" evidence="9">
    <location>
        <begin position="401"/>
        <end position="443"/>
    </location>
</feature>
<comment type="caution">
    <text evidence="11">The sequence shown here is derived from an EMBL/GenBank/DDBJ whole genome shotgun (WGS) entry which is preliminary data.</text>
</comment>
<protein>
    <recommendedName>
        <fullName evidence="1">non-specific serine/threonine protein kinase</fullName>
        <ecNumber evidence="1">2.7.11.1</ecNumber>
    </recommendedName>
</protein>
<comment type="catalytic activity">
    <reaction evidence="7">
        <text>L-threonyl-[protein] + ATP = O-phospho-L-threonyl-[protein] + ADP + H(+)</text>
        <dbReference type="Rhea" id="RHEA:46608"/>
        <dbReference type="Rhea" id="RHEA-COMP:11060"/>
        <dbReference type="Rhea" id="RHEA-COMP:11605"/>
        <dbReference type="ChEBI" id="CHEBI:15378"/>
        <dbReference type="ChEBI" id="CHEBI:30013"/>
        <dbReference type="ChEBI" id="CHEBI:30616"/>
        <dbReference type="ChEBI" id="CHEBI:61977"/>
        <dbReference type="ChEBI" id="CHEBI:456216"/>
        <dbReference type="EC" id="2.7.11.1"/>
    </reaction>
</comment>
<accession>A0A5B0QAR8</accession>
<evidence type="ECO:0000256" key="8">
    <source>
        <dbReference type="ARBA" id="ARBA00048679"/>
    </source>
</evidence>
<dbReference type="EC" id="2.7.11.1" evidence="1"/>
<dbReference type="AlphaFoldDB" id="A0A5B0QAR8"/>
<evidence type="ECO:0000256" key="7">
    <source>
        <dbReference type="ARBA" id="ARBA00047899"/>
    </source>
</evidence>
<evidence type="ECO:0000256" key="4">
    <source>
        <dbReference type="ARBA" id="ARBA00022741"/>
    </source>
</evidence>
<feature type="region of interest" description="Disordered" evidence="9">
    <location>
        <begin position="1"/>
        <end position="108"/>
    </location>
</feature>
<dbReference type="Pfam" id="PF00069">
    <property type="entry name" value="Pkinase"/>
    <property type="match status" value="1"/>
</dbReference>
<feature type="compositionally biased region" description="Basic residues" evidence="9">
    <location>
        <begin position="14"/>
        <end position="26"/>
    </location>
</feature>
<evidence type="ECO:0000256" key="1">
    <source>
        <dbReference type="ARBA" id="ARBA00012513"/>
    </source>
</evidence>
<dbReference type="InterPro" id="IPR011009">
    <property type="entry name" value="Kinase-like_dom_sf"/>
</dbReference>
<feature type="compositionally biased region" description="Acidic residues" evidence="9">
    <location>
        <begin position="245"/>
        <end position="255"/>
    </location>
</feature>
<dbReference type="Proteomes" id="UP000324748">
    <property type="component" value="Unassembled WGS sequence"/>
</dbReference>
<evidence type="ECO:0000259" key="10">
    <source>
        <dbReference type="PROSITE" id="PS50011"/>
    </source>
</evidence>
<keyword evidence="5 11" id="KW-0418">Kinase</keyword>
<keyword evidence="2 11" id="KW-0723">Serine/threonine-protein kinase</keyword>
<feature type="compositionally biased region" description="Low complexity" evidence="9">
    <location>
        <begin position="410"/>
        <end position="443"/>
    </location>
</feature>
<keyword evidence="6" id="KW-0067">ATP-binding</keyword>
<organism evidence="11 12">
    <name type="scientific">Puccinia graminis f. sp. tritici</name>
    <dbReference type="NCBI Taxonomy" id="56615"/>
    <lineage>
        <taxon>Eukaryota</taxon>
        <taxon>Fungi</taxon>
        <taxon>Dikarya</taxon>
        <taxon>Basidiomycota</taxon>
        <taxon>Pucciniomycotina</taxon>
        <taxon>Pucciniomycetes</taxon>
        <taxon>Pucciniales</taxon>
        <taxon>Pucciniaceae</taxon>
        <taxon>Puccinia</taxon>
    </lineage>
</organism>
<keyword evidence="4" id="KW-0547">Nucleotide-binding</keyword>
<evidence type="ECO:0000256" key="9">
    <source>
        <dbReference type="SAM" id="MobiDB-lite"/>
    </source>
</evidence>
<dbReference type="EMBL" id="VSWC01000027">
    <property type="protein sequence ID" value="KAA1110033.1"/>
    <property type="molecule type" value="Genomic_DNA"/>
</dbReference>
<feature type="compositionally biased region" description="Low complexity" evidence="9">
    <location>
        <begin position="211"/>
        <end position="227"/>
    </location>
</feature>
<reference evidence="11 12" key="1">
    <citation type="submission" date="2019-05" db="EMBL/GenBank/DDBJ databases">
        <title>Emergence of the Ug99 lineage of the wheat stem rust pathogen through somatic hybridization.</title>
        <authorList>
            <person name="Li F."/>
            <person name="Upadhyaya N.M."/>
            <person name="Sperschneider J."/>
            <person name="Matny O."/>
            <person name="Nguyen-Phuc H."/>
            <person name="Mago R."/>
            <person name="Raley C."/>
            <person name="Miller M.E."/>
            <person name="Silverstein K.A.T."/>
            <person name="Henningsen E."/>
            <person name="Hirsch C.D."/>
            <person name="Visser B."/>
            <person name="Pretorius Z.A."/>
            <person name="Steffenson B.J."/>
            <person name="Schwessinger B."/>
            <person name="Dodds P.N."/>
            <person name="Figueroa M."/>
        </authorList>
    </citation>
    <scope>NUCLEOTIDE SEQUENCE [LARGE SCALE GENOMIC DNA]</scope>
    <source>
        <strain evidence="11">21-0</strain>
    </source>
</reference>
<evidence type="ECO:0000256" key="5">
    <source>
        <dbReference type="ARBA" id="ARBA00022777"/>
    </source>
</evidence>
<dbReference type="SUPFAM" id="SSF56112">
    <property type="entry name" value="Protein kinase-like (PK-like)"/>
    <property type="match status" value="1"/>
</dbReference>
<feature type="domain" description="Protein kinase" evidence="10">
    <location>
        <begin position="508"/>
        <end position="912"/>
    </location>
</feature>
<feature type="compositionally biased region" description="Low complexity" evidence="9">
    <location>
        <begin position="91"/>
        <end position="103"/>
    </location>
</feature>
<dbReference type="PROSITE" id="PS50011">
    <property type="entry name" value="PROTEIN_KINASE_DOM"/>
    <property type="match status" value="1"/>
</dbReference>
<dbReference type="Gene3D" id="3.30.200.20">
    <property type="entry name" value="Phosphorylase Kinase, domain 1"/>
    <property type="match status" value="1"/>
</dbReference>
<feature type="compositionally biased region" description="Basic and acidic residues" evidence="9">
    <location>
        <begin position="820"/>
        <end position="835"/>
    </location>
</feature>
<dbReference type="OrthoDB" id="6513151at2759"/>
<gene>
    <name evidence="11" type="primary">HRK1_2</name>
    <name evidence="11" type="ORF">PGT21_007450</name>
</gene>
<dbReference type="PROSITE" id="PS00108">
    <property type="entry name" value="PROTEIN_KINASE_ST"/>
    <property type="match status" value="1"/>
</dbReference>
<dbReference type="InterPro" id="IPR008271">
    <property type="entry name" value="Ser/Thr_kinase_AS"/>
</dbReference>